<dbReference type="RefSeq" id="WP_212694120.1">
    <property type="nucleotide sequence ID" value="NZ_CP058649.1"/>
</dbReference>
<proteinExistence type="predicted"/>
<evidence type="ECO:0000256" key="2">
    <source>
        <dbReference type="SAM" id="Phobius"/>
    </source>
</evidence>
<keyword evidence="4" id="KW-1185">Reference proteome</keyword>
<organism evidence="3 4">
    <name type="scientific">Vallitalea pronyensis</name>
    <dbReference type="NCBI Taxonomy" id="1348613"/>
    <lineage>
        <taxon>Bacteria</taxon>
        <taxon>Bacillati</taxon>
        <taxon>Bacillota</taxon>
        <taxon>Clostridia</taxon>
        <taxon>Lachnospirales</taxon>
        <taxon>Vallitaleaceae</taxon>
        <taxon>Vallitalea</taxon>
    </lineage>
</organism>
<gene>
    <name evidence="3" type="ORF">HZI73_14585</name>
</gene>
<evidence type="ECO:0000313" key="4">
    <source>
        <dbReference type="Proteomes" id="UP000683246"/>
    </source>
</evidence>
<reference evidence="3" key="1">
    <citation type="submission" date="2020-07" db="EMBL/GenBank/DDBJ databases">
        <title>Vallitalea pronyensis genome.</title>
        <authorList>
            <person name="Postec A."/>
        </authorList>
    </citation>
    <scope>NUCLEOTIDE SEQUENCE</scope>
    <source>
        <strain evidence="3">FatNI3</strain>
    </source>
</reference>
<evidence type="ECO:0000256" key="1">
    <source>
        <dbReference type="SAM" id="MobiDB-lite"/>
    </source>
</evidence>
<dbReference type="EMBL" id="CP058649">
    <property type="protein sequence ID" value="QUI23435.1"/>
    <property type="molecule type" value="Genomic_DNA"/>
</dbReference>
<dbReference type="Proteomes" id="UP000683246">
    <property type="component" value="Chromosome"/>
</dbReference>
<keyword evidence="2" id="KW-0812">Transmembrane</keyword>
<dbReference type="KEGG" id="vpy:HZI73_14585"/>
<keyword evidence="2" id="KW-0472">Membrane</keyword>
<sequence>MNKKSRKNVRRKNYTRARNRRQPEPTTNMFTLKIFIAFVILLSTLYIKKYDVKVGGFSVDTIYEVLYYNEDFNELSNKVFKMNGGSALGNLFGVNDGEGQ</sequence>
<accession>A0A8J8MKK2</accession>
<evidence type="ECO:0000313" key="3">
    <source>
        <dbReference type="EMBL" id="QUI23435.1"/>
    </source>
</evidence>
<name>A0A8J8MKK2_9FIRM</name>
<feature type="region of interest" description="Disordered" evidence="1">
    <location>
        <begin position="1"/>
        <end position="22"/>
    </location>
</feature>
<feature type="compositionally biased region" description="Basic residues" evidence="1">
    <location>
        <begin position="1"/>
        <end position="20"/>
    </location>
</feature>
<protein>
    <submittedName>
        <fullName evidence="3">Uncharacterized protein</fullName>
    </submittedName>
</protein>
<keyword evidence="2" id="KW-1133">Transmembrane helix</keyword>
<feature type="transmembrane region" description="Helical" evidence="2">
    <location>
        <begin position="30"/>
        <end position="47"/>
    </location>
</feature>
<dbReference type="AlphaFoldDB" id="A0A8J8MKK2"/>